<dbReference type="EMBL" id="CCEJ010000005">
    <property type="protein sequence ID" value="CDR34068.1"/>
    <property type="molecule type" value="Genomic_DNA"/>
</dbReference>
<reference evidence="1" key="2">
    <citation type="submission" date="2014-09" db="EMBL/GenBank/DDBJ databases">
        <title>Criblamydia sequanensis harbors a mega-plasmid encoding arsenite resistance.</title>
        <authorList>
            <person name="Bertelli C."/>
            <person name="Goesmann A."/>
            <person name="Greub G."/>
        </authorList>
    </citation>
    <scope>NUCLEOTIDE SEQUENCE [LARGE SCALE GENOMIC DNA]</scope>
    <source>
        <strain evidence="1">CRIB-18</strain>
    </source>
</reference>
<name>A0A090D252_9BACT</name>
<dbReference type="AlphaFoldDB" id="A0A090D252"/>
<accession>A0A090D252</accession>
<proteinExistence type="predicted"/>
<gene>
    <name evidence="1" type="ORF">CSEC_1248</name>
</gene>
<keyword evidence="2" id="KW-1185">Reference proteome</keyword>
<sequence>MCTKLALFPNQSEFRKKSIVFFLNFVHNATINLIKFVDNKFFAEVLRHYPQN</sequence>
<dbReference type="STRING" id="1437425.CSEC_1248"/>
<reference evidence="1" key="1">
    <citation type="submission" date="2013-12" db="EMBL/GenBank/DDBJ databases">
        <authorList>
            <person name="Linke B."/>
        </authorList>
    </citation>
    <scope>NUCLEOTIDE SEQUENCE [LARGE SCALE GENOMIC DNA]</scope>
    <source>
        <strain evidence="1">CRIB-18</strain>
    </source>
</reference>
<dbReference type="Proteomes" id="UP000031552">
    <property type="component" value="Unassembled WGS sequence"/>
</dbReference>
<protein>
    <submittedName>
        <fullName evidence="1">Uncharacterized protein</fullName>
    </submittedName>
</protein>
<comment type="caution">
    <text evidence="1">The sequence shown here is derived from an EMBL/GenBank/DDBJ whole genome shotgun (WGS) entry which is preliminary data.</text>
</comment>
<evidence type="ECO:0000313" key="2">
    <source>
        <dbReference type="Proteomes" id="UP000031552"/>
    </source>
</evidence>
<organism evidence="1 2">
    <name type="scientific">Candidatus Criblamydia sequanensis CRIB-18</name>
    <dbReference type="NCBI Taxonomy" id="1437425"/>
    <lineage>
        <taxon>Bacteria</taxon>
        <taxon>Pseudomonadati</taxon>
        <taxon>Chlamydiota</taxon>
        <taxon>Chlamydiia</taxon>
        <taxon>Parachlamydiales</taxon>
        <taxon>Candidatus Criblamydiaceae</taxon>
        <taxon>Candidatus Criblamydia</taxon>
    </lineage>
</organism>
<evidence type="ECO:0000313" key="1">
    <source>
        <dbReference type="EMBL" id="CDR34068.1"/>
    </source>
</evidence>